<accession>A0AAJ2R517</accession>
<dbReference type="RefSeq" id="WP_319076713.1">
    <property type="nucleotide sequence ID" value="NZ_JAWWMZ010000016.1"/>
</dbReference>
<dbReference type="Proteomes" id="UP001287445">
    <property type="component" value="Unassembled WGS sequence"/>
</dbReference>
<sequence length="130" mass="14241">MTEREMLEAAARAVGCAHLGAWDDGMRCLSNGEGWWFDPRNEGADSFELAAALRISMEHNPPSCNRPWVCAKLDDRVSSPVQLFMEDVPDESQRADRMRLAILRCAAAQAPGNGCERTESDANGCAEVQA</sequence>
<name>A0AAJ2R517_DELAC</name>
<evidence type="ECO:0000313" key="1">
    <source>
        <dbReference type="EMBL" id="MDX4957248.1"/>
    </source>
</evidence>
<proteinExistence type="predicted"/>
<organism evidence="1 2">
    <name type="scientific">Delftia acidovorans</name>
    <name type="common">Pseudomonas acidovorans</name>
    <name type="synonym">Comamonas acidovorans</name>
    <dbReference type="NCBI Taxonomy" id="80866"/>
    <lineage>
        <taxon>Bacteria</taxon>
        <taxon>Pseudomonadati</taxon>
        <taxon>Pseudomonadota</taxon>
        <taxon>Betaproteobacteria</taxon>
        <taxon>Burkholderiales</taxon>
        <taxon>Comamonadaceae</taxon>
        <taxon>Delftia</taxon>
    </lineage>
</organism>
<reference evidence="1" key="1">
    <citation type="submission" date="2023-11" db="EMBL/GenBank/DDBJ databases">
        <title>Identification and selenium tolerance of Delftia acidovorans R3-25.</title>
        <authorList>
            <person name="Zhang S."/>
            <person name="Liu Y."/>
            <person name="Guo Y."/>
        </authorList>
    </citation>
    <scope>NUCLEOTIDE SEQUENCE</scope>
    <source>
        <strain evidence="1">R3-25</strain>
    </source>
</reference>
<dbReference type="AlphaFoldDB" id="A0AAJ2R517"/>
<comment type="caution">
    <text evidence="1">The sequence shown here is derived from an EMBL/GenBank/DDBJ whole genome shotgun (WGS) entry which is preliminary data.</text>
</comment>
<evidence type="ECO:0000313" key="2">
    <source>
        <dbReference type="Proteomes" id="UP001287445"/>
    </source>
</evidence>
<gene>
    <name evidence="1" type="ORF">SGN30_27845</name>
</gene>
<dbReference type="EMBL" id="JAWWMZ010000016">
    <property type="protein sequence ID" value="MDX4957248.1"/>
    <property type="molecule type" value="Genomic_DNA"/>
</dbReference>
<protein>
    <submittedName>
        <fullName evidence="1">Uncharacterized protein</fullName>
    </submittedName>
</protein>